<evidence type="ECO:0000256" key="14">
    <source>
        <dbReference type="ARBA" id="ARBA00022884"/>
    </source>
</evidence>
<name>A0A849HYP7_9HYPH</name>
<comment type="similarity">
    <text evidence="3">Belongs to the ribonuclease III family.</text>
</comment>
<comment type="cofactor">
    <cofactor evidence="15">
        <name>Mg(2+)</name>
        <dbReference type="ChEBI" id="CHEBI:18420"/>
    </cofactor>
</comment>
<keyword evidence="10 15" id="KW-0479">Metal-binding</keyword>
<comment type="function">
    <text evidence="15">Digests double-stranded RNA. Involved in the processing of primary rRNA transcript to yield the immediate precursors to the large and small rRNAs (23S and 16S). Processes some mRNAs, and tRNAs when they are encoded in the rRNA operon. Processes pre-crRNA and tracrRNA of type II CRISPR loci if present in the organism.</text>
</comment>
<dbReference type="SMART" id="SM00535">
    <property type="entry name" value="RIBOc"/>
    <property type="match status" value="1"/>
</dbReference>
<feature type="binding site" evidence="15">
    <location>
        <position position="48"/>
    </location>
    <ligand>
        <name>Mg(2+)</name>
        <dbReference type="ChEBI" id="CHEBI:18420"/>
    </ligand>
</feature>
<dbReference type="GO" id="GO:0010468">
    <property type="term" value="P:regulation of gene expression"/>
    <property type="evidence" value="ECO:0007669"/>
    <property type="project" value="TreeGrafter"/>
</dbReference>
<dbReference type="EMBL" id="JABEPP010000002">
    <property type="protein sequence ID" value="NNM72232.1"/>
    <property type="molecule type" value="Genomic_DNA"/>
</dbReference>
<dbReference type="EC" id="3.1.26.3" evidence="15"/>
<dbReference type="InterPro" id="IPR036389">
    <property type="entry name" value="RNase_III_sf"/>
</dbReference>
<evidence type="ECO:0000259" key="16">
    <source>
        <dbReference type="PROSITE" id="PS50137"/>
    </source>
</evidence>
<evidence type="ECO:0000256" key="8">
    <source>
        <dbReference type="ARBA" id="ARBA00022694"/>
    </source>
</evidence>
<comment type="catalytic activity">
    <reaction evidence="1 15">
        <text>Endonucleolytic cleavage to 5'-phosphomonoester.</text>
        <dbReference type="EC" id="3.1.26.3"/>
    </reaction>
</comment>
<dbReference type="InterPro" id="IPR014720">
    <property type="entry name" value="dsRBD_dom"/>
</dbReference>
<feature type="binding site" evidence="15">
    <location>
        <position position="121"/>
    </location>
    <ligand>
        <name>Mg(2+)</name>
        <dbReference type="ChEBI" id="CHEBI:18420"/>
    </ligand>
</feature>
<organism evidence="18 19">
    <name type="scientific">Enterovirga aerilata</name>
    <dbReference type="NCBI Taxonomy" id="2730920"/>
    <lineage>
        <taxon>Bacteria</taxon>
        <taxon>Pseudomonadati</taxon>
        <taxon>Pseudomonadota</taxon>
        <taxon>Alphaproteobacteria</taxon>
        <taxon>Hyphomicrobiales</taxon>
        <taxon>Methylobacteriaceae</taxon>
        <taxon>Enterovirga</taxon>
    </lineage>
</organism>
<dbReference type="CDD" id="cd00593">
    <property type="entry name" value="RIBOc"/>
    <property type="match status" value="1"/>
</dbReference>
<dbReference type="GO" id="GO:0042802">
    <property type="term" value="F:identical protein binding"/>
    <property type="evidence" value="ECO:0007669"/>
    <property type="project" value="UniProtKB-ARBA"/>
</dbReference>
<evidence type="ECO:0000256" key="12">
    <source>
        <dbReference type="ARBA" id="ARBA00022801"/>
    </source>
</evidence>
<dbReference type="FunFam" id="3.30.160.20:FF:000003">
    <property type="entry name" value="Ribonuclease 3"/>
    <property type="match status" value="1"/>
</dbReference>
<reference evidence="18 19" key="1">
    <citation type="submission" date="2020-04" db="EMBL/GenBank/DDBJ databases">
        <title>Enterovirga sp. isolate from soil.</title>
        <authorList>
            <person name="Chea S."/>
            <person name="Kim D.-U."/>
        </authorList>
    </citation>
    <scope>NUCLEOTIDE SEQUENCE [LARGE SCALE GENOMIC DNA]</scope>
    <source>
        <strain evidence="18 19">DB1703</strain>
    </source>
</reference>
<evidence type="ECO:0000256" key="13">
    <source>
        <dbReference type="ARBA" id="ARBA00022842"/>
    </source>
</evidence>
<keyword evidence="15" id="KW-0699">rRNA-binding</keyword>
<dbReference type="GO" id="GO:0005737">
    <property type="term" value="C:cytoplasm"/>
    <property type="evidence" value="ECO:0007669"/>
    <property type="project" value="UniProtKB-SubCell"/>
</dbReference>
<dbReference type="SUPFAM" id="SSF54768">
    <property type="entry name" value="dsRNA-binding domain-like"/>
    <property type="match status" value="1"/>
</dbReference>
<protein>
    <recommendedName>
        <fullName evidence="15">Ribonuclease 3</fullName>
        <ecNumber evidence="15">3.1.26.3</ecNumber>
    </recommendedName>
    <alternativeName>
        <fullName evidence="15">Ribonuclease III</fullName>
        <shortName evidence="15">RNase III</shortName>
    </alternativeName>
</protein>
<keyword evidence="8 15" id="KW-0819">tRNA processing</keyword>
<dbReference type="NCBIfam" id="TIGR02191">
    <property type="entry name" value="RNaseIII"/>
    <property type="match status" value="1"/>
</dbReference>
<dbReference type="GO" id="GO:0006397">
    <property type="term" value="P:mRNA processing"/>
    <property type="evidence" value="ECO:0007669"/>
    <property type="project" value="UniProtKB-UniRule"/>
</dbReference>
<dbReference type="PANTHER" id="PTHR11207:SF0">
    <property type="entry name" value="RIBONUCLEASE 3"/>
    <property type="match status" value="1"/>
</dbReference>
<feature type="binding site" evidence="15">
    <location>
        <position position="124"/>
    </location>
    <ligand>
        <name>Mg(2+)</name>
        <dbReference type="ChEBI" id="CHEBI:18420"/>
    </ligand>
</feature>
<feature type="active site" evidence="15">
    <location>
        <position position="124"/>
    </location>
</feature>
<evidence type="ECO:0000256" key="9">
    <source>
        <dbReference type="ARBA" id="ARBA00022722"/>
    </source>
</evidence>
<keyword evidence="6 15" id="KW-0698">rRNA processing</keyword>
<accession>A0A849HYP7</accession>
<evidence type="ECO:0000256" key="5">
    <source>
        <dbReference type="ARBA" id="ARBA00022490"/>
    </source>
</evidence>
<dbReference type="SMART" id="SM00358">
    <property type="entry name" value="DSRM"/>
    <property type="match status" value="1"/>
</dbReference>
<dbReference type="PROSITE" id="PS00517">
    <property type="entry name" value="RNASE_3_1"/>
    <property type="match status" value="1"/>
</dbReference>
<dbReference type="InterPro" id="IPR000999">
    <property type="entry name" value="RNase_III_dom"/>
</dbReference>
<dbReference type="GO" id="GO:0046872">
    <property type="term" value="F:metal ion binding"/>
    <property type="evidence" value="ECO:0007669"/>
    <property type="project" value="UniProtKB-KW"/>
</dbReference>
<keyword evidence="14 15" id="KW-0694">RNA-binding</keyword>
<evidence type="ECO:0000256" key="15">
    <source>
        <dbReference type="HAMAP-Rule" id="MF_00104"/>
    </source>
</evidence>
<evidence type="ECO:0000256" key="4">
    <source>
        <dbReference type="ARBA" id="ARBA00011738"/>
    </source>
</evidence>
<evidence type="ECO:0000256" key="2">
    <source>
        <dbReference type="ARBA" id="ARBA00004496"/>
    </source>
</evidence>
<dbReference type="PROSITE" id="PS50142">
    <property type="entry name" value="RNASE_3_2"/>
    <property type="match status" value="1"/>
</dbReference>
<dbReference type="FunFam" id="1.10.1520.10:FF:000001">
    <property type="entry name" value="Ribonuclease 3"/>
    <property type="match status" value="1"/>
</dbReference>
<evidence type="ECO:0000256" key="1">
    <source>
        <dbReference type="ARBA" id="ARBA00000109"/>
    </source>
</evidence>
<dbReference type="RefSeq" id="WP_171217724.1">
    <property type="nucleotide sequence ID" value="NZ_JABEPP010000002.1"/>
</dbReference>
<dbReference type="Proteomes" id="UP000564885">
    <property type="component" value="Unassembled WGS sequence"/>
</dbReference>
<keyword evidence="12 15" id="KW-0378">Hydrolase</keyword>
<dbReference type="Gene3D" id="3.30.160.20">
    <property type="match status" value="1"/>
</dbReference>
<dbReference type="Gene3D" id="1.10.1520.10">
    <property type="entry name" value="Ribonuclease III domain"/>
    <property type="match status" value="1"/>
</dbReference>
<dbReference type="GO" id="GO:0004525">
    <property type="term" value="F:ribonuclease III activity"/>
    <property type="evidence" value="ECO:0007669"/>
    <property type="project" value="UniProtKB-UniRule"/>
</dbReference>
<evidence type="ECO:0000313" key="19">
    <source>
        <dbReference type="Proteomes" id="UP000564885"/>
    </source>
</evidence>
<feature type="domain" description="DRBM" evidence="16">
    <location>
        <begin position="160"/>
        <end position="229"/>
    </location>
</feature>
<comment type="subunit">
    <text evidence="4 15">Homodimer.</text>
</comment>
<evidence type="ECO:0000259" key="17">
    <source>
        <dbReference type="PROSITE" id="PS50142"/>
    </source>
</evidence>
<keyword evidence="9 15" id="KW-0540">Nuclease</keyword>
<keyword evidence="7 15" id="KW-0507">mRNA processing</keyword>
<evidence type="ECO:0000256" key="6">
    <source>
        <dbReference type="ARBA" id="ARBA00022552"/>
    </source>
</evidence>
<proteinExistence type="inferred from homology"/>
<dbReference type="Pfam" id="PF14622">
    <property type="entry name" value="Ribonucleas_3_3"/>
    <property type="match status" value="1"/>
</dbReference>
<comment type="subcellular location">
    <subcellularLocation>
        <location evidence="2 15">Cytoplasm</location>
    </subcellularLocation>
</comment>
<evidence type="ECO:0000256" key="3">
    <source>
        <dbReference type="ARBA" id="ARBA00010183"/>
    </source>
</evidence>
<keyword evidence="11 15" id="KW-0255">Endonuclease</keyword>
<dbReference type="PANTHER" id="PTHR11207">
    <property type="entry name" value="RIBONUCLEASE III"/>
    <property type="match status" value="1"/>
</dbReference>
<dbReference type="InterPro" id="IPR011907">
    <property type="entry name" value="RNase_III"/>
</dbReference>
<dbReference type="AlphaFoldDB" id="A0A849HYP7"/>
<feature type="active site" evidence="15">
    <location>
        <position position="52"/>
    </location>
</feature>
<sequence>MARRSKPDPSGLETRLGHSFRDPLLLERALTHVSAAAGEAGQSNQRLEFLGDRVLGLAVAEMLYATFPAAAEGELSRRLSDLVRRETCFDLAERWELGAFLRLGSGEGKAGGRRNPATLADATEAVLGAVFLDGGYEAARGVVERALGEQIRARTTPPRDPKTALQEWAQARGKATPTYAVVERSGPDHAPHFSVVARIKGVEEAVGNGKSKREAEQKAALAMLTREGVWTSEDAA</sequence>
<feature type="domain" description="RNase III" evidence="17">
    <location>
        <begin position="9"/>
        <end position="135"/>
    </location>
</feature>
<dbReference type="PROSITE" id="PS50137">
    <property type="entry name" value="DS_RBD"/>
    <property type="match status" value="1"/>
</dbReference>
<keyword evidence="19" id="KW-1185">Reference proteome</keyword>
<evidence type="ECO:0000256" key="7">
    <source>
        <dbReference type="ARBA" id="ARBA00022664"/>
    </source>
</evidence>
<keyword evidence="13 15" id="KW-0460">Magnesium</keyword>
<evidence type="ECO:0000256" key="11">
    <source>
        <dbReference type="ARBA" id="ARBA00022759"/>
    </source>
</evidence>
<dbReference type="Pfam" id="PF00035">
    <property type="entry name" value="dsrm"/>
    <property type="match status" value="1"/>
</dbReference>
<dbReference type="GO" id="GO:0003725">
    <property type="term" value="F:double-stranded RNA binding"/>
    <property type="evidence" value="ECO:0007669"/>
    <property type="project" value="TreeGrafter"/>
</dbReference>
<dbReference type="GO" id="GO:0019843">
    <property type="term" value="F:rRNA binding"/>
    <property type="evidence" value="ECO:0007669"/>
    <property type="project" value="UniProtKB-KW"/>
</dbReference>
<dbReference type="CDD" id="cd10845">
    <property type="entry name" value="DSRM_RNAse_III_family"/>
    <property type="match status" value="1"/>
</dbReference>
<gene>
    <name evidence="15 18" type="primary">rnc</name>
    <name evidence="18" type="ORF">HJG44_07465</name>
</gene>
<dbReference type="GO" id="GO:0006364">
    <property type="term" value="P:rRNA processing"/>
    <property type="evidence" value="ECO:0007669"/>
    <property type="project" value="UniProtKB-UniRule"/>
</dbReference>
<evidence type="ECO:0000256" key="10">
    <source>
        <dbReference type="ARBA" id="ARBA00022723"/>
    </source>
</evidence>
<dbReference type="GO" id="GO:0008033">
    <property type="term" value="P:tRNA processing"/>
    <property type="evidence" value="ECO:0007669"/>
    <property type="project" value="UniProtKB-KW"/>
</dbReference>
<dbReference type="HAMAP" id="MF_00104">
    <property type="entry name" value="RNase_III"/>
    <property type="match status" value="1"/>
</dbReference>
<evidence type="ECO:0000313" key="18">
    <source>
        <dbReference type="EMBL" id="NNM72232.1"/>
    </source>
</evidence>
<comment type="caution">
    <text evidence="18">The sequence shown here is derived from an EMBL/GenBank/DDBJ whole genome shotgun (WGS) entry which is preliminary data.</text>
</comment>
<dbReference type="SUPFAM" id="SSF69065">
    <property type="entry name" value="RNase III domain-like"/>
    <property type="match status" value="1"/>
</dbReference>
<keyword evidence="5 15" id="KW-0963">Cytoplasm</keyword>